<reference evidence="1" key="1">
    <citation type="journal article" date="2020" name="Appl. Environ. Microbiol.">
        <title>Medium-Chain Fatty Acid Synthesis by 'Candidatus Weimeria bifida' gen. nov., sp. nov., and 'Candidatus Pseudoramibacter fermentans' sp. nov.</title>
        <authorList>
            <person name="Scarborough M.J."/>
            <person name="Myers K.S."/>
            <person name="Donohue T.J."/>
            <person name="Noguera D.R."/>
        </authorList>
    </citation>
    <scope>NUCLEOTIDE SEQUENCE</scope>
    <source>
        <strain evidence="1">LCO1.1</strain>
    </source>
</reference>
<dbReference type="AlphaFoldDB" id="A0A6N7J2A1"/>
<proteinExistence type="predicted"/>
<keyword evidence="2" id="KW-1185">Reference proteome</keyword>
<organism evidence="1 2">
    <name type="scientific">Candidatus Weimeria bifida</name>
    <dbReference type="NCBI Taxonomy" id="2599074"/>
    <lineage>
        <taxon>Bacteria</taxon>
        <taxon>Bacillati</taxon>
        <taxon>Bacillota</taxon>
        <taxon>Clostridia</taxon>
        <taxon>Lachnospirales</taxon>
        <taxon>Lachnospiraceae</taxon>
        <taxon>Candidatus Weimeria</taxon>
    </lineage>
</organism>
<dbReference type="Proteomes" id="UP000460257">
    <property type="component" value="Unassembled WGS sequence"/>
</dbReference>
<protein>
    <recommendedName>
        <fullName evidence="3">Tocopherol cyclase</fullName>
    </recommendedName>
</protein>
<dbReference type="Pfam" id="PF14249">
    <property type="entry name" value="Tocopherol_cycl"/>
    <property type="match status" value="1"/>
</dbReference>
<evidence type="ECO:0008006" key="3">
    <source>
        <dbReference type="Google" id="ProtNLM"/>
    </source>
</evidence>
<dbReference type="SUPFAM" id="SSF159245">
    <property type="entry name" value="AttH-like"/>
    <property type="match status" value="1"/>
</dbReference>
<sequence length="396" mass="44798">MAITDLPKMLKKPLDAAGPSFNKHDLDRDSFMLRGALAKQGFDLWRHCFHGVSETTGKERSFTIDFGGVNPQLREDEPVFSREDEKPSFFMVLATVGGEDGSVLVRYFPWDSVSIGTEMDVLASAEDCFLSETRTMGRIKVTSEMVEKNPLDYSEAGNLIWDLKINKRVALNLGYSTSGPLRDSEIMDAYWHTEGLITEYSGEIEWNGEKYKVKPENSNGYADKVWGKTAGPSWDYISCSNLTSKKNGRLKNSAFAFGEGTKVKVGTIDTEKALAGGIFLDGETYEYNFSNMWMLTRSKTAVKQNGKKYLFEIEEETPLSRVRLKVICDKTQMREFNCGTTAGTRRKVLVDGNGKAEMILERKKVSLKNKWEWETVDVLKGENVFVSYMDNKTYKK</sequence>
<accession>A0A6N7J2A1</accession>
<dbReference type="InterPro" id="IPR025893">
    <property type="entry name" value="Tocopherol_cyclase"/>
</dbReference>
<dbReference type="EMBL" id="VOGC01000007">
    <property type="protein sequence ID" value="MQN02091.1"/>
    <property type="molecule type" value="Genomic_DNA"/>
</dbReference>
<dbReference type="GO" id="GO:0009976">
    <property type="term" value="F:tocopherol cyclase activity"/>
    <property type="evidence" value="ECO:0007669"/>
    <property type="project" value="InterPro"/>
</dbReference>
<comment type="caution">
    <text evidence="1">The sequence shown here is derived from an EMBL/GenBank/DDBJ whole genome shotgun (WGS) entry which is preliminary data.</text>
</comment>
<evidence type="ECO:0000313" key="1">
    <source>
        <dbReference type="EMBL" id="MQN02091.1"/>
    </source>
</evidence>
<name>A0A6N7J2A1_9FIRM</name>
<evidence type="ECO:0000313" key="2">
    <source>
        <dbReference type="Proteomes" id="UP000460257"/>
    </source>
</evidence>
<gene>
    <name evidence="1" type="ORF">FRC54_09365</name>
</gene>